<evidence type="ECO:0000259" key="3">
    <source>
        <dbReference type="Pfam" id="PF00296"/>
    </source>
</evidence>
<evidence type="ECO:0000256" key="2">
    <source>
        <dbReference type="ARBA" id="ARBA00074555"/>
    </source>
</evidence>
<organism evidence="4 5">
    <name type="scientific">Sinimarinibacterium flocculans</name>
    <dbReference type="NCBI Taxonomy" id="985250"/>
    <lineage>
        <taxon>Bacteria</taxon>
        <taxon>Pseudomonadati</taxon>
        <taxon>Pseudomonadota</taxon>
        <taxon>Gammaproteobacteria</taxon>
        <taxon>Nevskiales</taxon>
        <taxon>Nevskiaceae</taxon>
        <taxon>Sinimarinibacterium</taxon>
    </lineage>
</organism>
<dbReference type="AlphaFoldDB" id="A0A318EDR9"/>
<evidence type="ECO:0000313" key="4">
    <source>
        <dbReference type="EMBL" id="PXV70222.1"/>
    </source>
</evidence>
<keyword evidence="5" id="KW-1185">Reference proteome</keyword>
<dbReference type="GO" id="GO:0005829">
    <property type="term" value="C:cytosol"/>
    <property type="evidence" value="ECO:0007669"/>
    <property type="project" value="TreeGrafter"/>
</dbReference>
<evidence type="ECO:0000313" key="5">
    <source>
        <dbReference type="Proteomes" id="UP000248330"/>
    </source>
</evidence>
<gene>
    <name evidence="4" type="ORF">C8D93_10274</name>
</gene>
<dbReference type="PANTHER" id="PTHR30137">
    <property type="entry name" value="LUCIFERASE-LIKE MONOOXYGENASE"/>
    <property type="match status" value="1"/>
</dbReference>
<dbReference type="NCBIfam" id="TIGR03558">
    <property type="entry name" value="oxido_grp_1"/>
    <property type="match status" value="1"/>
</dbReference>
<accession>A0A318EDR9</accession>
<dbReference type="Gene3D" id="3.20.20.30">
    <property type="entry name" value="Luciferase-like domain"/>
    <property type="match status" value="1"/>
</dbReference>
<dbReference type="FunFam" id="3.20.20.30:FF:000002">
    <property type="entry name" value="LLM class flavin-dependent oxidoreductase"/>
    <property type="match status" value="1"/>
</dbReference>
<feature type="domain" description="Luciferase-like" evidence="3">
    <location>
        <begin position="13"/>
        <end position="304"/>
    </location>
</feature>
<dbReference type="InterPro" id="IPR050766">
    <property type="entry name" value="Bact_Lucif_Oxidored"/>
</dbReference>
<dbReference type="InterPro" id="IPR019949">
    <property type="entry name" value="CmoO-like"/>
</dbReference>
<protein>
    <recommendedName>
        <fullName evidence="2">Luciferase-like monooxygenase</fullName>
    </recommendedName>
</protein>
<dbReference type="PANTHER" id="PTHR30137:SF6">
    <property type="entry name" value="LUCIFERASE-LIKE MONOOXYGENASE"/>
    <property type="match status" value="1"/>
</dbReference>
<comment type="similarity">
    <text evidence="1">To bacterial alkanal monooxygenase alpha and beta chains.</text>
</comment>
<dbReference type="GO" id="GO:0016705">
    <property type="term" value="F:oxidoreductase activity, acting on paired donors, with incorporation or reduction of molecular oxygen"/>
    <property type="evidence" value="ECO:0007669"/>
    <property type="project" value="InterPro"/>
</dbReference>
<dbReference type="PROSITE" id="PS51257">
    <property type="entry name" value="PROKAR_LIPOPROTEIN"/>
    <property type="match status" value="1"/>
</dbReference>
<reference evidence="4 5" key="1">
    <citation type="submission" date="2018-04" db="EMBL/GenBank/DDBJ databases">
        <title>Genomic Encyclopedia of Type Strains, Phase IV (KMG-IV): sequencing the most valuable type-strain genomes for metagenomic binning, comparative biology and taxonomic classification.</title>
        <authorList>
            <person name="Goeker M."/>
        </authorList>
    </citation>
    <scope>NUCLEOTIDE SEQUENCE [LARGE SCALE GENOMIC DNA]</scope>
    <source>
        <strain evidence="4 5">DSM 104150</strain>
    </source>
</reference>
<name>A0A318EDR9_9GAMM</name>
<evidence type="ECO:0000256" key="1">
    <source>
        <dbReference type="ARBA" id="ARBA00007789"/>
    </source>
</evidence>
<dbReference type="Proteomes" id="UP000248330">
    <property type="component" value="Unassembled WGS sequence"/>
</dbReference>
<comment type="caution">
    <text evidence="4">The sequence shown here is derived from an EMBL/GenBank/DDBJ whole genome shotgun (WGS) entry which is preliminary data.</text>
</comment>
<dbReference type="Pfam" id="PF00296">
    <property type="entry name" value="Bac_luciferase"/>
    <property type="match status" value="1"/>
</dbReference>
<proteinExistence type="predicted"/>
<dbReference type="InterPro" id="IPR011251">
    <property type="entry name" value="Luciferase-like_dom"/>
</dbReference>
<dbReference type="EMBL" id="QICN01000002">
    <property type="protein sequence ID" value="PXV70222.1"/>
    <property type="molecule type" value="Genomic_DNA"/>
</dbReference>
<dbReference type="InterPro" id="IPR036661">
    <property type="entry name" value="Luciferase-like_sf"/>
</dbReference>
<sequence>MQYKTGMRLPLSILDLAPVAAGSSACTALHRCVDLARLGERLGYVRHWFAEHHSMPSVASAAPEILIAHVAAATTRIRVGSGGIMLPNHAPLRIAESFHALAALHPGRIDLGIGRAPGSDVAASRALRAAGGDAIGQQLSELLAFSRNDFPPGHPYRGVHAEPVDAALPPIWLLGSSGASARMAGQAGMGYSFASHFSPAPAAPAFAAYRAAFQASADFPQPHAILGMSVVCAPTTEEAEYHAATMDLAWLRIRRGEFLPLPSPDEALAYPYSAAEREAIRDYRALTVVGDPAQVRERIERAARECRADEVMIVSNLHDPAARLRSYELVASAFA</sequence>
<dbReference type="SUPFAM" id="SSF51679">
    <property type="entry name" value="Bacterial luciferase-like"/>
    <property type="match status" value="1"/>
</dbReference>